<evidence type="ECO:0000256" key="1">
    <source>
        <dbReference type="SAM" id="SignalP"/>
    </source>
</evidence>
<dbReference type="Proteomes" id="UP000244064">
    <property type="component" value="Unassembled WGS sequence"/>
</dbReference>
<gene>
    <name evidence="2" type="ORF">DBO85_17930</name>
</gene>
<protein>
    <submittedName>
        <fullName evidence="2">Uncharacterized protein</fullName>
    </submittedName>
</protein>
<dbReference type="Pfam" id="PF09498">
    <property type="entry name" value="DUF2388"/>
    <property type="match status" value="1"/>
</dbReference>
<sequence length="166" mass="18004">MSLFHQRVLRIAASAALTATSLAAQADPYQFDGDIPLTVQTTANGFFGYGANPWLSTSLQPVGTVLDVLLIPYVCVRLSAEETAAALSEETPSLHQAREDAAMHLASDGEFRSARLEAAFARLRSSWHFERADSRELAQVLLMLPAPLERTGGENAGRIARRLPVL</sequence>
<evidence type="ECO:0000313" key="2">
    <source>
        <dbReference type="EMBL" id="PTU73123.1"/>
    </source>
</evidence>
<organism evidence="2 3">
    <name type="scientific">Pseudomonas mangrovi</name>
    <dbReference type="NCBI Taxonomy" id="2161748"/>
    <lineage>
        <taxon>Bacteria</taxon>
        <taxon>Pseudomonadati</taxon>
        <taxon>Pseudomonadota</taxon>
        <taxon>Gammaproteobacteria</taxon>
        <taxon>Pseudomonadales</taxon>
        <taxon>Pseudomonadaceae</taxon>
        <taxon>Pseudomonas</taxon>
    </lineage>
</organism>
<dbReference type="AlphaFoldDB" id="A0A2T5P5U8"/>
<keyword evidence="3" id="KW-1185">Reference proteome</keyword>
<name>A0A2T5P5U8_9PSED</name>
<dbReference type="InterPro" id="IPR012661">
    <property type="entry name" value="CHP02448"/>
</dbReference>
<dbReference type="EMBL" id="QASN01000021">
    <property type="protein sequence ID" value="PTU73123.1"/>
    <property type="molecule type" value="Genomic_DNA"/>
</dbReference>
<comment type="caution">
    <text evidence="2">The sequence shown here is derived from an EMBL/GenBank/DDBJ whole genome shotgun (WGS) entry which is preliminary data.</text>
</comment>
<feature type="signal peptide" evidence="1">
    <location>
        <begin position="1"/>
        <end position="26"/>
    </location>
</feature>
<keyword evidence="1" id="KW-0732">Signal</keyword>
<dbReference type="RefSeq" id="WP_108108980.1">
    <property type="nucleotide sequence ID" value="NZ_QASN01000021.1"/>
</dbReference>
<proteinExistence type="predicted"/>
<feature type="chain" id="PRO_5015769147" evidence="1">
    <location>
        <begin position="27"/>
        <end position="166"/>
    </location>
</feature>
<evidence type="ECO:0000313" key="3">
    <source>
        <dbReference type="Proteomes" id="UP000244064"/>
    </source>
</evidence>
<accession>A0A2T5P5U8</accession>
<reference evidence="2 3" key="1">
    <citation type="submission" date="2018-04" db="EMBL/GenBank/DDBJ databases">
        <title>Pseudomonas sp. nov., isolated from mangrove soil.</title>
        <authorList>
            <person name="Chen C."/>
        </authorList>
    </citation>
    <scope>NUCLEOTIDE SEQUENCE [LARGE SCALE GENOMIC DNA]</scope>
    <source>
        <strain evidence="2 3">TC-11</strain>
    </source>
</reference>